<keyword evidence="1" id="KW-0479">Metal-binding</keyword>
<feature type="domain" description="Fumarylacetoacetase-like C-terminal" evidence="2">
    <location>
        <begin position="5"/>
        <end position="204"/>
    </location>
</feature>
<dbReference type="SUPFAM" id="SSF56529">
    <property type="entry name" value="FAH"/>
    <property type="match status" value="1"/>
</dbReference>
<evidence type="ECO:0000313" key="3">
    <source>
        <dbReference type="EMBL" id="MFD0848951.1"/>
    </source>
</evidence>
<dbReference type="Pfam" id="PF01557">
    <property type="entry name" value="FAA_hydrolase"/>
    <property type="match status" value="1"/>
</dbReference>
<dbReference type="Proteomes" id="UP001597124">
    <property type="component" value="Unassembled WGS sequence"/>
</dbReference>
<dbReference type="RefSeq" id="WP_381490620.1">
    <property type="nucleotide sequence ID" value="NZ_JBHTIK010000005.1"/>
</dbReference>
<name>A0ABW3C3I8_SPHXN</name>
<dbReference type="InterPro" id="IPR011234">
    <property type="entry name" value="Fumarylacetoacetase-like_C"/>
</dbReference>
<comment type="caution">
    <text evidence="3">The sequence shown here is derived from an EMBL/GenBank/DDBJ whole genome shotgun (WGS) entry which is preliminary data.</text>
</comment>
<reference evidence="4" key="1">
    <citation type="journal article" date="2019" name="Int. J. Syst. Evol. Microbiol.">
        <title>The Global Catalogue of Microorganisms (GCM) 10K type strain sequencing project: providing services to taxonomists for standard genome sequencing and annotation.</title>
        <authorList>
            <consortium name="The Broad Institute Genomics Platform"/>
            <consortium name="The Broad Institute Genome Sequencing Center for Infectious Disease"/>
            <person name="Wu L."/>
            <person name="Ma J."/>
        </authorList>
    </citation>
    <scope>NUCLEOTIDE SEQUENCE [LARGE SCALE GENOMIC DNA]</scope>
    <source>
        <strain evidence="4">CCUG 52537</strain>
    </source>
</reference>
<dbReference type="EMBL" id="JBHTIK010000005">
    <property type="protein sequence ID" value="MFD0848951.1"/>
    <property type="molecule type" value="Genomic_DNA"/>
</dbReference>
<evidence type="ECO:0000259" key="2">
    <source>
        <dbReference type="Pfam" id="PF01557"/>
    </source>
</evidence>
<dbReference type="Gene3D" id="3.90.850.10">
    <property type="entry name" value="Fumarylacetoacetase-like, C-terminal domain"/>
    <property type="match status" value="1"/>
</dbReference>
<sequence length="210" mass="22136">MLAGTVYGVVLNDRDERARLAEVFAAPPYKAPPEAPVVYIKPRNCFARSGAEVFIGDEDVEVAATLGLLIGRDAARTAAADALAHVAGVCLALDVTVPHESYYRPVVPLRCRDGFLPLGDFAAFAPSILTTEIVTSVDGNSVHRWAPTRLVRDAATLIADLSAFMTLAAGDVLLIGLPYDAPCVRAGQSVTVTSGSLPTLKAQFNAGDAW</sequence>
<evidence type="ECO:0000256" key="1">
    <source>
        <dbReference type="ARBA" id="ARBA00022723"/>
    </source>
</evidence>
<organism evidence="3 4">
    <name type="scientific">Sphingosinicella xenopeptidilytica</name>
    <dbReference type="NCBI Taxonomy" id="364098"/>
    <lineage>
        <taxon>Bacteria</taxon>
        <taxon>Pseudomonadati</taxon>
        <taxon>Pseudomonadota</taxon>
        <taxon>Alphaproteobacteria</taxon>
        <taxon>Sphingomonadales</taxon>
        <taxon>Sphingosinicellaceae</taxon>
        <taxon>Sphingosinicella</taxon>
    </lineage>
</organism>
<evidence type="ECO:0000313" key="4">
    <source>
        <dbReference type="Proteomes" id="UP001597124"/>
    </source>
</evidence>
<protein>
    <submittedName>
        <fullName evidence="3">Fumarylacetoacetate hydrolase family protein</fullName>
    </submittedName>
</protein>
<proteinExistence type="predicted"/>
<dbReference type="InterPro" id="IPR036663">
    <property type="entry name" value="Fumarylacetoacetase_C_sf"/>
</dbReference>
<dbReference type="PANTHER" id="PTHR11820:SF114">
    <property type="entry name" value="4-HYDROXYPHENYLACETATE CATABOLISM PROTEIN"/>
    <property type="match status" value="1"/>
</dbReference>
<keyword evidence="4" id="KW-1185">Reference proteome</keyword>
<accession>A0ABW3C3I8</accession>
<gene>
    <name evidence="3" type="ORF">ACFQ00_11495</name>
</gene>
<dbReference type="PANTHER" id="PTHR11820">
    <property type="entry name" value="ACYLPYRUVASE"/>
    <property type="match status" value="1"/>
</dbReference>
<dbReference type="GO" id="GO:0016787">
    <property type="term" value="F:hydrolase activity"/>
    <property type="evidence" value="ECO:0007669"/>
    <property type="project" value="UniProtKB-KW"/>
</dbReference>
<keyword evidence="3" id="KW-0378">Hydrolase</keyword>